<gene>
    <name evidence="1" type="ORF">MOS_772</name>
</gene>
<dbReference type="AlphaFoldDB" id="A0AAI8FEC4"/>
<protein>
    <submittedName>
        <fullName evidence="1">Uncharacterized protein</fullName>
    </submittedName>
</protein>
<dbReference type="RefSeq" id="WP_015084335.1">
    <property type="nucleotide sequence ID" value="NC_019552.1"/>
</dbReference>
<evidence type="ECO:0000313" key="2">
    <source>
        <dbReference type="Proteomes" id="UP000009399"/>
    </source>
</evidence>
<dbReference type="KEGG" id="mhs:MOS_772"/>
<dbReference type="Proteomes" id="UP000009399">
    <property type="component" value="Chromosome"/>
</dbReference>
<reference evidence="1 2" key="1">
    <citation type="journal article" date="2013" name="Genome Announc.">
        <title>Complete Genome Sequence of Mycoplasma hyorhinis Strain SK76.</title>
        <authorList>
            <person name="Goodison S."/>
            <person name="Urquidi V."/>
            <person name="Kumar D."/>
            <person name="Reyes L."/>
            <person name="Rosser C.J."/>
        </authorList>
    </citation>
    <scope>NUCLEOTIDE SEQUENCE [LARGE SCALE GENOMIC DNA]</scope>
    <source>
        <strain evidence="1 2">SK76</strain>
    </source>
</reference>
<accession>A0AAI8FEC4</accession>
<dbReference type="EMBL" id="CP003914">
    <property type="protein sequence ID" value="AFX74673.1"/>
    <property type="molecule type" value="Genomic_DNA"/>
</dbReference>
<proteinExistence type="predicted"/>
<sequence>MGAQIKDKSINLDKTLKEEFKEKYNIKEKLFVYFQILLVKLIQRQIVNLREKELNEKILQNPSFDYTELNDILVGDLSLNKDLKKLFDKNVFKSFEARNQRGKTYAYINVIPELDNTVEYREGRNIQVIEYNKELLEELRKCVKNVVNIEEHKEKRRKRAIAISEIIETYRKNNKTVLPSIEKELDNENINFIMQNISFAYHSSDVYTWEPTNELSEIIVNYLSQPEIDSSNYFQKQIDGFFKSIKKLILAQK</sequence>
<name>A0AAI8FEC4_MESHY</name>
<organism evidence="1 2">
    <name type="scientific">Mesomycoplasma hyorhinis SK76</name>
    <dbReference type="NCBI Taxonomy" id="1118964"/>
    <lineage>
        <taxon>Bacteria</taxon>
        <taxon>Bacillati</taxon>
        <taxon>Mycoplasmatota</taxon>
        <taxon>Mycoplasmoidales</taxon>
        <taxon>Metamycoplasmataceae</taxon>
        <taxon>Mesomycoplasma</taxon>
    </lineage>
</organism>
<evidence type="ECO:0000313" key="1">
    <source>
        <dbReference type="EMBL" id="AFX74673.1"/>
    </source>
</evidence>